<dbReference type="STRING" id="1715692.RUE5091_01457"/>
<reference evidence="3" key="1">
    <citation type="submission" date="2015-09" db="EMBL/GenBank/DDBJ databases">
        <authorList>
            <person name="Rodrigo-Torres L."/>
            <person name="Arahal D.R."/>
        </authorList>
    </citation>
    <scope>NUCLEOTIDE SEQUENCE [LARGE SCALE GENOMIC DNA]</scope>
    <source>
        <strain evidence="3">CECT 5091</strain>
    </source>
</reference>
<evidence type="ECO:0000313" key="2">
    <source>
        <dbReference type="EMBL" id="CUJ94768.1"/>
    </source>
</evidence>
<keyword evidence="1" id="KW-0472">Membrane</keyword>
<keyword evidence="1" id="KW-1133">Transmembrane helix</keyword>
<proteinExistence type="predicted"/>
<protein>
    <recommendedName>
        <fullName evidence="4">DUF4381 domain-containing protein</fullName>
    </recommendedName>
</protein>
<gene>
    <name evidence="2" type="ORF">RUE5091_01457</name>
</gene>
<keyword evidence="1" id="KW-0812">Transmembrane</keyword>
<name>A0A0P1I7D5_9RHOB</name>
<dbReference type="Proteomes" id="UP000051260">
    <property type="component" value="Unassembled WGS sequence"/>
</dbReference>
<evidence type="ECO:0000313" key="3">
    <source>
        <dbReference type="Proteomes" id="UP000051260"/>
    </source>
</evidence>
<dbReference type="RefSeq" id="WP_058281212.1">
    <property type="nucleotide sequence ID" value="NZ_CYUD01000004.1"/>
</dbReference>
<sequence length="158" mass="17708">MSVDVEGKSLVELLDMLVPAPPPEPIPMTPQTWGWLGLAVILFLAIFIEIYLFQRHRQANAYRRAALTDLQVAGDDPAKIAEVLRRTALAAYPRAQVAGLHGEDWIKFLQQTSDKVSISQSASRLLLEAPYRICPPSGEVSHMARAWIKTHKVKRGRR</sequence>
<dbReference type="InterPro" id="IPR025489">
    <property type="entry name" value="DUF4381"/>
</dbReference>
<evidence type="ECO:0000256" key="1">
    <source>
        <dbReference type="SAM" id="Phobius"/>
    </source>
</evidence>
<dbReference type="AlphaFoldDB" id="A0A0P1I7D5"/>
<organism evidence="2 3">
    <name type="scientific">Ruegeria denitrificans</name>
    <dbReference type="NCBI Taxonomy" id="1715692"/>
    <lineage>
        <taxon>Bacteria</taxon>
        <taxon>Pseudomonadati</taxon>
        <taxon>Pseudomonadota</taxon>
        <taxon>Alphaproteobacteria</taxon>
        <taxon>Rhodobacterales</taxon>
        <taxon>Roseobacteraceae</taxon>
        <taxon>Ruegeria</taxon>
    </lineage>
</organism>
<feature type="transmembrane region" description="Helical" evidence="1">
    <location>
        <begin position="33"/>
        <end position="53"/>
    </location>
</feature>
<evidence type="ECO:0008006" key="4">
    <source>
        <dbReference type="Google" id="ProtNLM"/>
    </source>
</evidence>
<accession>A0A0P1I7D5</accession>
<keyword evidence="3" id="KW-1185">Reference proteome</keyword>
<dbReference type="OrthoDB" id="283083at2"/>
<dbReference type="Pfam" id="PF14316">
    <property type="entry name" value="DUF4381"/>
    <property type="match status" value="1"/>
</dbReference>
<dbReference type="EMBL" id="CYUD01000004">
    <property type="protein sequence ID" value="CUJ94768.1"/>
    <property type="molecule type" value="Genomic_DNA"/>
</dbReference>